<gene>
    <name evidence="2" type="ORF">DNK34_19165</name>
</gene>
<dbReference type="EMBL" id="QJUM01000025">
    <property type="protein sequence ID" value="TBV02233.1"/>
    <property type="molecule type" value="Genomic_DNA"/>
</dbReference>
<evidence type="ECO:0000259" key="1">
    <source>
        <dbReference type="Pfam" id="PF19921"/>
    </source>
</evidence>
<comment type="caution">
    <text evidence="2">The sequence shown here is derived from an EMBL/GenBank/DDBJ whole genome shotgun (WGS) entry which is preliminary data.</text>
</comment>
<keyword evidence="3" id="KW-1185">Reference proteome</keyword>
<reference evidence="2 3" key="1">
    <citation type="submission" date="2018-06" db="EMBL/GenBank/DDBJ databases">
        <title>Three novel Pseudomonas species isolated from symptomatic oak.</title>
        <authorList>
            <person name="Bueno-Gonzalez V."/>
            <person name="Brady C."/>
        </authorList>
    </citation>
    <scope>NUCLEOTIDE SEQUENCE [LARGE SCALE GENOMIC DNA]</scope>
    <source>
        <strain evidence="2 3">P26B</strain>
    </source>
</reference>
<accession>A0ABY1Z3L8</accession>
<dbReference type="Pfam" id="PF19921">
    <property type="entry name" value="bpX5"/>
    <property type="match status" value="1"/>
</dbReference>
<organism evidence="2 3">
    <name type="scientific">Phytopseudomonas dryadis</name>
    <dbReference type="NCBI Taxonomy" id="2487520"/>
    <lineage>
        <taxon>Bacteria</taxon>
        <taxon>Pseudomonadati</taxon>
        <taxon>Pseudomonadota</taxon>
        <taxon>Gammaproteobacteria</taxon>
        <taxon>Pseudomonadales</taxon>
        <taxon>Pseudomonadaceae</taxon>
        <taxon>Phytopseudomonas</taxon>
    </lineage>
</organism>
<sequence length="144" mass="15865">MSVSARGWTWRPRMVPAEPLAAVAWGAAARRLHARLALMSAEQATRLQATANRDVLVVMGAASDLPWIDGVEYASTDERAPGLWLPTSWEPEMPTDLLSQALSATFARSPLLLWRSPPAAVPLDRQLPVTPQLLQRIEAYWAGR</sequence>
<dbReference type="RefSeq" id="WP_131176654.1">
    <property type="nucleotide sequence ID" value="NZ_QJUM01000025.1"/>
</dbReference>
<name>A0ABY1Z3L8_9GAMM</name>
<evidence type="ECO:0000313" key="3">
    <source>
        <dbReference type="Proteomes" id="UP000291334"/>
    </source>
</evidence>
<evidence type="ECO:0000313" key="2">
    <source>
        <dbReference type="EMBL" id="TBV02233.1"/>
    </source>
</evidence>
<dbReference type="InterPro" id="IPR045548">
    <property type="entry name" value="bpX5"/>
</dbReference>
<feature type="domain" description="MoxR-vWA-beta-propeller ternary system" evidence="1">
    <location>
        <begin position="8"/>
        <end position="141"/>
    </location>
</feature>
<dbReference type="Proteomes" id="UP000291334">
    <property type="component" value="Unassembled WGS sequence"/>
</dbReference>
<protein>
    <recommendedName>
        <fullName evidence="1">MoxR-vWA-beta-propeller ternary system domain-containing protein</fullName>
    </recommendedName>
</protein>
<proteinExistence type="predicted"/>